<dbReference type="AlphaFoldDB" id="A0A9P9EJ01"/>
<comment type="caution">
    <text evidence="4">The sequence shown here is derived from an EMBL/GenBank/DDBJ whole genome shotgun (WGS) entry which is preliminary data.</text>
</comment>
<organism evidence="4 5">
    <name type="scientific">Dendryphion nanum</name>
    <dbReference type="NCBI Taxonomy" id="256645"/>
    <lineage>
        <taxon>Eukaryota</taxon>
        <taxon>Fungi</taxon>
        <taxon>Dikarya</taxon>
        <taxon>Ascomycota</taxon>
        <taxon>Pezizomycotina</taxon>
        <taxon>Dothideomycetes</taxon>
        <taxon>Pleosporomycetidae</taxon>
        <taxon>Pleosporales</taxon>
        <taxon>Torulaceae</taxon>
        <taxon>Dendryphion</taxon>
    </lineage>
</organism>
<evidence type="ECO:0000313" key="4">
    <source>
        <dbReference type="EMBL" id="KAH7138553.1"/>
    </source>
</evidence>
<reference evidence="4" key="1">
    <citation type="journal article" date="2021" name="Nat. Commun.">
        <title>Genetic determinants of endophytism in the Arabidopsis root mycobiome.</title>
        <authorList>
            <person name="Mesny F."/>
            <person name="Miyauchi S."/>
            <person name="Thiergart T."/>
            <person name="Pickel B."/>
            <person name="Atanasova L."/>
            <person name="Karlsson M."/>
            <person name="Huettel B."/>
            <person name="Barry K.W."/>
            <person name="Haridas S."/>
            <person name="Chen C."/>
            <person name="Bauer D."/>
            <person name="Andreopoulos W."/>
            <person name="Pangilinan J."/>
            <person name="LaButti K."/>
            <person name="Riley R."/>
            <person name="Lipzen A."/>
            <person name="Clum A."/>
            <person name="Drula E."/>
            <person name="Henrissat B."/>
            <person name="Kohler A."/>
            <person name="Grigoriev I.V."/>
            <person name="Martin F.M."/>
            <person name="Hacquard S."/>
        </authorList>
    </citation>
    <scope>NUCLEOTIDE SEQUENCE</scope>
    <source>
        <strain evidence="4">MPI-CAGE-CH-0243</strain>
    </source>
</reference>
<dbReference type="OrthoDB" id="10252687at2759"/>
<dbReference type="InterPro" id="IPR000717">
    <property type="entry name" value="PCI_dom"/>
</dbReference>
<evidence type="ECO:0000256" key="1">
    <source>
        <dbReference type="ARBA" id="ARBA00025771"/>
    </source>
</evidence>
<accession>A0A9P9EJ01</accession>
<sequence>MQEVLKPFLQAHAEELPWPVNAALSPVAPSDNPGRLYDFYRASNEQQVENEIRSTLKYSRYSKIAGKEATAWTEIFVAYWRAVGQILRAEEATNLGRLRGREMADIYDAWKTMVDLIVRHTTNGNLPPWTVVIMYIAANNLRLLAIKADDQLAQSKDDDTVKSTFQDDIVSTDKRNKKLEEAARVFNKIFSLCLNDRNPDMGQSRKWGTYYMANLQFRTYFKLKNVSLSKNVVKSIQAQTDLPKFHLFPAAHRVTYKYYVGVLCFLQEDYPKAEACLTEAWELCLPDSIKNQELILTYLIPCRLITKHSIPTQALLSSYPNLKRIFGPLVACIKCGDLSGFDNALVDAEDAFVKRRIYLTLERGRDIALRNLFRKVFLAQGFEDLKEGQAGTDRIRKSRVPLSHFTVALRMGLGGEGGQVLEDEEVECMLANMIYKGHMKGYISREHSMVVLNKKGAFPGTGV</sequence>
<dbReference type="InterPro" id="IPR036388">
    <property type="entry name" value="WH-like_DNA-bd_sf"/>
</dbReference>
<keyword evidence="5" id="KW-1185">Reference proteome</keyword>
<dbReference type="GO" id="GO:0003723">
    <property type="term" value="F:RNA binding"/>
    <property type="evidence" value="ECO:0007669"/>
    <property type="project" value="InterPro"/>
</dbReference>
<feature type="domain" description="PCI" evidence="3">
    <location>
        <begin position="254"/>
        <end position="457"/>
    </location>
</feature>
<dbReference type="SMART" id="SM00753">
    <property type="entry name" value="PAM"/>
    <property type="match status" value="1"/>
</dbReference>
<protein>
    <recommendedName>
        <fullName evidence="2">Protein CSN12 homolog</fullName>
    </recommendedName>
</protein>
<dbReference type="Pfam" id="PF01399">
    <property type="entry name" value="PCI"/>
    <property type="match status" value="1"/>
</dbReference>
<dbReference type="GO" id="GO:0003690">
    <property type="term" value="F:double-stranded DNA binding"/>
    <property type="evidence" value="ECO:0007669"/>
    <property type="project" value="InterPro"/>
</dbReference>
<dbReference type="InterPro" id="IPR045114">
    <property type="entry name" value="Csn12-like"/>
</dbReference>
<dbReference type="EMBL" id="JAGMWT010000001">
    <property type="protein sequence ID" value="KAH7138553.1"/>
    <property type="molecule type" value="Genomic_DNA"/>
</dbReference>
<name>A0A9P9EJ01_9PLEO</name>
<dbReference type="PROSITE" id="PS50250">
    <property type="entry name" value="PCI"/>
    <property type="match status" value="1"/>
</dbReference>
<evidence type="ECO:0000313" key="5">
    <source>
        <dbReference type="Proteomes" id="UP000700596"/>
    </source>
</evidence>
<evidence type="ECO:0000259" key="3">
    <source>
        <dbReference type="PROSITE" id="PS50250"/>
    </source>
</evidence>
<dbReference type="Proteomes" id="UP000700596">
    <property type="component" value="Unassembled WGS sequence"/>
</dbReference>
<evidence type="ECO:0000256" key="2">
    <source>
        <dbReference type="ARBA" id="ARBA00073854"/>
    </source>
</evidence>
<dbReference type="Gene3D" id="1.10.10.10">
    <property type="entry name" value="Winged helix-like DNA-binding domain superfamily/Winged helix DNA-binding domain"/>
    <property type="match status" value="1"/>
</dbReference>
<gene>
    <name evidence="4" type="ORF">B0J11DRAFT_514712</name>
</gene>
<proteinExistence type="inferred from homology"/>
<dbReference type="PANTHER" id="PTHR12732:SF0">
    <property type="entry name" value="PCI DOMAIN-CONTAINING PROTEIN 2"/>
    <property type="match status" value="1"/>
</dbReference>
<comment type="similarity">
    <text evidence="1">Belongs to the CSN12 family.</text>
</comment>
<dbReference type="FunFam" id="1.10.10.10:FF:000366">
    <property type="entry name" value="COP9 signalosome complex subunit"/>
    <property type="match status" value="1"/>
</dbReference>
<dbReference type="PANTHER" id="PTHR12732">
    <property type="entry name" value="UNCHARACTERIZED PROTEASOME COMPONENT REGION PCI-CONTAINING"/>
    <property type="match status" value="1"/>
</dbReference>